<keyword evidence="2" id="KW-0378">Hydrolase</keyword>
<dbReference type="InterPro" id="IPR002052">
    <property type="entry name" value="DNA_methylase_N6_adenine_CS"/>
</dbReference>
<dbReference type="SUPFAM" id="SSF53335">
    <property type="entry name" value="S-adenosyl-L-methionine-dependent methyltransferases"/>
    <property type="match status" value="1"/>
</dbReference>
<name>A0A4Z0J890_9LACO</name>
<dbReference type="GO" id="GO:0006304">
    <property type="term" value="P:DNA modification"/>
    <property type="evidence" value="ECO:0007669"/>
    <property type="project" value="InterPro"/>
</dbReference>
<dbReference type="InterPro" id="IPR011639">
    <property type="entry name" value="MethylTrfase_TaqI-like_dom"/>
</dbReference>
<evidence type="ECO:0000259" key="1">
    <source>
        <dbReference type="PROSITE" id="PS51192"/>
    </source>
</evidence>
<dbReference type="SUPFAM" id="SSF52540">
    <property type="entry name" value="P-loop containing nucleoside triphosphate hydrolases"/>
    <property type="match status" value="1"/>
</dbReference>
<dbReference type="InterPro" id="IPR029063">
    <property type="entry name" value="SAM-dependent_MTases_sf"/>
</dbReference>
<dbReference type="PANTHER" id="PTHR47396:SF1">
    <property type="entry name" value="ATP-DEPENDENT HELICASE IRC3-RELATED"/>
    <property type="match status" value="1"/>
</dbReference>
<dbReference type="Proteomes" id="UP000297348">
    <property type="component" value="Unassembled WGS sequence"/>
</dbReference>
<dbReference type="GO" id="GO:0009007">
    <property type="term" value="F:site-specific DNA-methyltransferase (adenine-specific) activity"/>
    <property type="evidence" value="ECO:0007669"/>
    <property type="project" value="UniProtKB-EC"/>
</dbReference>
<keyword evidence="2" id="KW-0255">Endonuclease</keyword>
<dbReference type="PANTHER" id="PTHR47396">
    <property type="entry name" value="TYPE I RESTRICTION ENZYME ECOKI R PROTEIN"/>
    <property type="match status" value="1"/>
</dbReference>
<dbReference type="PROSITE" id="PS00092">
    <property type="entry name" value="N6_MTASE"/>
    <property type="match status" value="1"/>
</dbReference>
<dbReference type="InterPro" id="IPR014001">
    <property type="entry name" value="Helicase_ATP-bd"/>
</dbReference>
<evidence type="ECO:0000313" key="3">
    <source>
        <dbReference type="Proteomes" id="UP000297348"/>
    </source>
</evidence>
<dbReference type="SMART" id="SM00487">
    <property type="entry name" value="DEXDc"/>
    <property type="match status" value="1"/>
</dbReference>
<dbReference type="Gene3D" id="3.40.50.300">
    <property type="entry name" value="P-loop containing nucleotide triphosphate hydrolases"/>
    <property type="match status" value="2"/>
</dbReference>
<dbReference type="Pfam" id="PF04851">
    <property type="entry name" value="ResIII"/>
    <property type="match status" value="1"/>
</dbReference>
<sequence length="1457" mass="167026">MESNFEFLNQDQDTQVLYDTSKDIEDLYIMGKFSNEFESIRKVIENVARQVLDLSYFSIGSRSSFNDCLRKIKENQLANQDIINKFYDLKETGNLAAHTLHKYSKEEALEGLSKMYYILVWFMNQYMDGNQDPNGFVEPHRSTLYQTAERKLIYVQTANNNDGQWPAYVGLEKVGDASIDSFEMDNRPNSNDLRKVADHRIKQYMGTAGVPYKLQWAELAYRMKDKTWFRDYDVHDVLQRSGVKKEERGEGQEWFKTDVETAKKAIQAVKEGKKSIDSPSVDSNKIEIVLRPEQKEAIKKTKLAFKSNDKMLWNAKMRFGKTLSALQLIKDQSYHHVLIMTHRPIVDAGWFDDFKKIGMPEAGYIYGSKREGEDFSVLKQTDKSFVYFASLQDLRGSEIAGGSAGDKNRDLFAMDWDLVIVDEAHEGTQTELANRVTDLVVKKGKTKLLELSGTPFNILDQYDENQVYTWDYVMEQEAKYSWTKEHPDIPNPYNGLPTVSMYTFEMNRNGNNQKFTENGKGSFNFREFFKVDEQGKFVYESKVRQFLDNITSPDSRTNYPFATREFRNRLRHTLWILPGVKEANALENLMKKHPVFGMEYNIVNVVRDGDDEVASENDVEKVKEAIGEDAGATKTITLTVRKMTTGVTIKPWTGVIFLSNTNSAMQYLQAAFRAQTPYSSPTFGKKTNCYIFDFAPDRALTVMAESTQLNTGVGKRTNGAQKNKMQKLMNFLPIIGETGQGMKPFKVDTLLAKIKKVYAEKAVRSGFDDNSLYSDELLMLKDVDLKAFNDLKAIIGVTKSEKKPAKVDVNNQGLTDEEYEQAIHGENKTKRDRTPEEQAAMDKMKELKKQRKTMISILRSISIRIPMMIYGMNVELDKDINIHKFISQVDEKSWKEFMPKGVTKELFRQFSKYYDQDIFIEAGKIIRQRVKKLDGLDPIERTEQLAGIFGTFRNPDKETVLTPWRVVNMQFGKTFGGLSFYDDSYKYETVNGSSATHWIETSYTHKVFSRNSHILEINAKTGLYPLYAALSIYWSEYQKLNNSNAGKFSFEDELLIWQRILHENIFVIAKTPMAAAIAKRTLSGYRDMNMNVEFIDDIIQNAKVDIQDEANRIRKVFSGMKFDVIIGNPPYQEREENTSDGAIYNYFMDLSYELAPIVVLITPARFLFNGGKTPKEWNQKMLNDPHLKVVKFYSDSNEVFPRAEIKGGVAITLRDSNKEFGKIGLFVPYPELKSIVNKVKITSKESLSSIGFGQNSFRFTGTLYDDYPTLIGIQSKGHQYDLKSNVLDKLSIVFQNKQSSDGDVEIIGLVNKARTVRYIKAKYINNKTNMSFYKVVLPKAFGKGELGEKIAHPFLAIPGVGLTETFISFGKFNTKSEAENLLKYVKTKFARVMLGVSKTTHDNTVAKWNKVPLQNFTVKSDIDWSLPIPKIDQKLYKKYGLDDNEIAFIESKVQAMN</sequence>
<dbReference type="GO" id="GO:0005829">
    <property type="term" value="C:cytosol"/>
    <property type="evidence" value="ECO:0007669"/>
    <property type="project" value="TreeGrafter"/>
</dbReference>
<dbReference type="Pfam" id="PF07669">
    <property type="entry name" value="Eco57I"/>
    <property type="match status" value="1"/>
</dbReference>
<comment type="caution">
    <text evidence="2">The sequence shown here is derived from an EMBL/GenBank/DDBJ whole genome shotgun (WGS) entry which is preliminary data.</text>
</comment>
<dbReference type="Gene3D" id="3.40.50.150">
    <property type="entry name" value="Vaccinia Virus protein VP39"/>
    <property type="match status" value="1"/>
</dbReference>
<accession>A0A4Z0J890</accession>
<keyword evidence="3" id="KW-1185">Reference proteome</keyword>
<dbReference type="GO" id="GO:0005524">
    <property type="term" value="F:ATP binding"/>
    <property type="evidence" value="ECO:0007669"/>
    <property type="project" value="InterPro"/>
</dbReference>
<gene>
    <name evidence="2" type="ORF">EGT51_11625</name>
</gene>
<protein>
    <submittedName>
        <fullName evidence="2">Restriction endonuclease</fullName>
    </submittedName>
</protein>
<dbReference type="InterPro" id="IPR050742">
    <property type="entry name" value="Helicase_Restrict-Modif_Enz"/>
</dbReference>
<reference evidence="2 3" key="1">
    <citation type="submission" date="2018-10" db="EMBL/GenBank/DDBJ databases">
        <title>Lactobacillus sp. R7 and Lactobacillus sp. R19 isolated from fermented mustard green product of Taiwan.</title>
        <authorList>
            <person name="Lin S.-T."/>
        </authorList>
    </citation>
    <scope>NUCLEOTIDE SEQUENCE [LARGE SCALE GENOMIC DNA]</scope>
    <source>
        <strain evidence="2 3">BCRC 81129</strain>
    </source>
</reference>
<evidence type="ECO:0000313" key="2">
    <source>
        <dbReference type="EMBL" id="TGD17617.1"/>
    </source>
</evidence>
<keyword evidence="2" id="KW-0540">Nuclease</keyword>
<dbReference type="GO" id="GO:0004519">
    <property type="term" value="F:endonuclease activity"/>
    <property type="evidence" value="ECO:0007669"/>
    <property type="project" value="UniProtKB-KW"/>
</dbReference>
<feature type="domain" description="Helicase ATP-binding" evidence="1">
    <location>
        <begin position="302"/>
        <end position="473"/>
    </location>
</feature>
<dbReference type="PROSITE" id="PS51192">
    <property type="entry name" value="HELICASE_ATP_BIND_1"/>
    <property type="match status" value="1"/>
</dbReference>
<dbReference type="OrthoDB" id="9813673at2"/>
<organism evidence="2 3">
    <name type="scientific">Levilactobacillus suantsaiihabitans</name>
    <dbReference type="NCBI Taxonomy" id="2487722"/>
    <lineage>
        <taxon>Bacteria</taxon>
        <taxon>Bacillati</taxon>
        <taxon>Bacillota</taxon>
        <taxon>Bacilli</taxon>
        <taxon>Lactobacillales</taxon>
        <taxon>Lactobacillaceae</taxon>
        <taxon>Levilactobacillus</taxon>
    </lineage>
</organism>
<dbReference type="GO" id="GO:0032259">
    <property type="term" value="P:methylation"/>
    <property type="evidence" value="ECO:0007669"/>
    <property type="project" value="InterPro"/>
</dbReference>
<dbReference type="InterPro" id="IPR006935">
    <property type="entry name" value="Helicase/UvrB_N"/>
</dbReference>
<dbReference type="GO" id="GO:0003677">
    <property type="term" value="F:DNA binding"/>
    <property type="evidence" value="ECO:0007669"/>
    <property type="project" value="InterPro"/>
</dbReference>
<proteinExistence type="predicted"/>
<dbReference type="GO" id="GO:0016787">
    <property type="term" value="F:hydrolase activity"/>
    <property type="evidence" value="ECO:0007669"/>
    <property type="project" value="InterPro"/>
</dbReference>
<dbReference type="RefSeq" id="WP_135368841.1">
    <property type="nucleotide sequence ID" value="NZ_RKLX01000026.1"/>
</dbReference>
<dbReference type="EMBL" id="RKLX01000026">
    <property type="protein sequence ID" value="TGD17617.1"/>
    <property type="molecule type" value="Genomic_DNA"/>
</dbReference>
<dbReference type="InterPro" id="IPR027417">
    <property type="entry name" value="P-loop_NTPase"/>
</dbReference>